<dbReference type="OrthoDB" id="198885at2759"/>
<evidence type="ECO:0008006" key="4">
    <source>
        <dbReference type="Google" id="ProtNLM"/>
    </source>
</evidence>
<dbReference type="GO" id="GO:0046872">
    <property type="term" value="F:metal ion binding"/>
    <property type="evidence" value="ECO:0007669"/>
    <property type="project" value="UniProtKB-KW"/>
</dbReference>
<dbReference type="Proteomes" id="UP000886885">
    <property type="component" value="Chromosome 1A"/>
</dbReference>
<evidence type="ECO:0000256" key="1">
    <source>
        <dbReference type="ARBA" id="ARBA00022723"/>
    </source>
</evidence>
<reference evidence="2" key="1">
    <citation type="journal article" date="2020" name="bioRxiv">
        <title>Hybrid origin of Populus tomentosa Carr. identified through genome sequencing and phylogenomic analysis.</title>
        <authorList>
            <person name="An X."/>
            <person name="Gao K."/>
            <person name="Chen Z."/>
            <person name="Li J."/>
            <person name="Yang X."/>
            <person name="Yang X."/>
            <person name="Zhou J."/>
            <person name="Guo T."/>
            <person name="Zhao T."/>
            <person name="Huang S."/>
            <person name="Miao D."/>
            <person name="Khan W.U."/>
            <person name="Rao P."/>
            <person name="Ye M."/>
            <person name="Lei B."/>
            <person name="Liao W."/>
            <person name="Wang J."/>
            <person name="Ji L."/>
            <person name="Li Y."/>
            <person name="Guo B."/>
            <person name="Mustafa N.S."/>
            <person name="Li S."/>
            <person name="Yun Q."/>
            <person name="Keller S.R."/>
            <person name="Mao J."/>
            <person name="Zhang R."/>
            <person name="Strauss S.H."/>
        </authorList>
    </citation>
    <scope>NUCLEOTIDE SEQUENCE</scope>
    <source>
        <strain evidence="2">GM15</strain>
        <tissue evidence="2">Leaf</tissue>
    </source>
</reference>
<gene>
    <name evidence="2" type="ORF">POTOM_001971</name>
</gene>
<accession>A0A8X8IWZ7</accession>
<dbReference type="HAMAP" id="MF_01876">
    <property type="entry name" value="PsiMP_glycosidase"/>
    <property type="match status" value="1"/>
</dbReference>
<evidence type="ECO:0000313" key="2">
    <source>
        <dbReference type="EMBL" id="KAG6792812.1"/>
    </source>
</evidence>
<dbReference type="InterPro" id="IPR007342">
    <property type="entry name" value="PsuG"/>
</dbReference>
<proteinExistence type="inferred from homology"/>
<comment type="caution">
    <text evidence="2">The sequence shown here is derived from an EMBL/GenBank/DDBJ whole genome shotgun (WGS) entry which is preliminary data.</text>
</comment>
<organism evidence="2 3">
    <name type="scientific">Populus tomentosa</name>
    <name type="common">Chinese white poplar</name>
    <dbReference type="NCBI Taxonomy" id="118781"/>
    <lineage>
        <taxon>Eukaryota</taxon>
        <taxon>Viridiplantae</taxon>
        <taxon>Streptophyta</taxon>
        <taxon>Embryophyta</taxon>
        <taxon>Tracheophyta</taxon>
        <taxon>Spermatophyta</taxon>
        <taxon>Magnoliopsida</taxon>
        <taxon>eudicotyledons</taxon>
        <taxon>Gunneridae</taxon>
        <taxon>Pentapetalae</taxon>
        <taxon>rosids</taxon>
        <taxon>fabids</taxon>
        <taxon>Malpighiales</taxon>
        <taxon>Salicaceae</taxon>
        <taxon>Saliceae</taxon>
        <taxon>Populus</taxon>
    </lineage>
</organism>
<dbReference type="Pfam" id="PF04227">
    <property type="entry name" value="Indigoidine_A"/>
    <property type="match status" value="2"/>
</dbReference>
<dbReference type="PANTHER" id="PTHR42909:SF1">
    <property type="entry name" value="CARBOHYDRATE KINASE PFKB DOMAIN-CONTAINING PROTEIN"/>
    <property type="match status" value="1"/>
</dbReference>
<dbReference type="GO" id="GO:0004730">
    <property type="term" value="F:pseudouridylate synthase activity"/>
    <property type="evidence" value="ECO:0007669"/>
    <property type="project" value="InterPro"/>
</dbReference>
<dbReference type="GO" id="GO:0005737">
    <property type="term" value="C:cytoplasm"/>
    <property type="evidence" value="ECO:0007669"/>
    <property type="project" value="TreeGrafter"/>
</dbReference>
<keyword evidence="3" id="KW-1185">Reference proteome</keyword>
<keyword evidence="1" id="KW-0479">Metal-binding</keyword>
<protein>
    <recommendedName>
        <fullName evidence="4">Indigoidine synthase A family protein</fullName>
    </recommendedName>
</protein>
<dbReference type="PANTHER" id="PTHR42909">
    <property type="entry name" value="ZGC:136858"/>
    <property type="match status" value="1"/>
</dbReference>
<evidence type="ECO:0000313" key="3">
    <source>
        <dbReference type="Proteomes" id="UP000886885"/>
    </source>
</evidence>
<dbReference type="EMBL" id="JAAWWB010000001">
    <property type="protein sequence ID" value="KAG6792812.1"/>
    <property type="molecule type" value="Genomic_DNA"/>
</dbReference>
<dbReference type="AlphaFoldDB" id="A0A8X8IWZ7"/>
<dbReference type="GO" id="GO:0016798">
    <property type="term" value="F:hydrolase activity, acting on glycosyl bonds"/>
    <property type="evidence" value="ECO:0007669"/>
    <property type="project" value="TreeGrafter"/>
</dbReference>
<sequence length="432" mass="46477">MDSLRVIWEFFKCKRKVSDGSEGEVGSHEERSGRARWKTENGWIQEGLLKLSSEVAEALSSGHPVVALESTIISHGMPYPKNLKTAKEVEAIVRENGAVPATVAILDGVPCIGLSTGELERLATLGTKAQKTARRDIAHVVASRGNGATTVSATMFFASMVGIHVFVTGGIGGVHRHGEQTMDISSDLTELGRTPVAVISAGVKSILDIPRTLEYLETQGVCVAAYKTNEFPAFFTERSGCKVHTHSHELILHLKLQFAKRKWTKSTILVVLTAPTSYNSRVQSTVFQATLVYLNANLKLKLGSGILIAVPIPKEHSASGGLIESAIQIALREARDKNITGNAETPFLLAKVNELTGGASLASIDLNSSSDIALVKNNALVGAKIAVALAQLKEHSNRGNLDEMLSEPHAPEIGLMWQPIIFANWEVGLLLQ</sequence>
<name>A0A8X8IWZ7_POPTO</name>